<dbReference type="SUPFAM" id="SSF141571">
    <property type="entry name" value="Pentapeptide repeat-like"/>
    <property type="match status" value="1"/>
</dbReference>
<feature type="transmembrane region" description="Helical" evidence="2">
    <location>
        <begin position="203"/>
        <end position="220"/>
    </location>
</feature>
<accession>A0A382KBH9</accession>
<dbReference type="Gene3D" id="2.160.20.80">
    <property type="entry name" value="E3 ubiquitin-protein ligase SopA"/>
    <property type="match status" value="1"/>
</dbReference>
<dbReference type="InterPro" id="IPR013099">
    <property type="entry name" value="K_chnl_dom"/>
</dbReference>
<evidence type="ECO:0000256" key="1">
    <source>
        <dbReference type="ARBA" id="ARBA00022737"/>
    </source>
</evidence>
<organism evidence="4">
    <name type="scientific">marine metagenome</name>
    <dbReference type="NCBI Taxonomy" id="408172"/>
    <lineage>
        <taxon>unclassified sequences</taxon>
        <taxon>metagenomes</taxon>
        <taxon>ecological metagenomes</taxon>
    </lineage>
</organism>
<gene>
    <name evidence="4" type="ORF">METZ01_LOCUS273839</name>
</gene>
<dbReference type="PANTHER" id="PTHR47485:SF1">
    <property type="entry name" value="THYLAKOID LUMENAL 17.4 KDA PROTEIN, CHLOROPLASTIC"/>
    <property type="match status" value="1"/>
</dbReference>
<proteinExistence type="predicted"/>
<dbReference type="Pfam" id="PF07885">
    <property type="entry name" value="Ion_trans_2"/>
    <property type="match status" value="1"/>
</dbReference>
<reference evidence="4" key="1">
    <citation type="submission" date="2018-05" db="EMBL/GenBank/DDBJ databases">
        <authorList>
            <person name="Lanie J.A."/>
            <person name="Ng W.-L."/>
            <person name="Kazmierczak K.M."/>
            <person name="Andrzejewski T.M."/>
            <person name="Davidsen T.M."/>
            <person name="Wayne K.J."/>
            <person name="Tettelin H."/>
            <person name="Glass J.I."/>
            <person name="Rusch D."/>
            <person name="Podicherti R."/>
            <person name="Tsui H.-C.T."/>
            <person name="Winkler M.E."/>
        </authorList>
    </citation>
    <scope>NUCLEOTIDE SEQUENCE</scope>
</reference>
<dbReference type="EMBL" id="UINC01079206">
    <property type="protein sequence ID" value="SVC20985.1"/>
    <property type="molecule type" value="Genomic_DNA"/>
</dbReference>
<feature type="transmembrane region" description="Helical" evidence="2">
    <location>
        <begin position="240"/>
        <end position="263"/>
    </location>
</feature>
<dbReference type="Gene3D" id="1.10.287.70">
    <property type="match status" value="1"/>
</dbReference>
<dbReference type="InterPro" id="IPR001646">
    <property type="entry name" value="5peptide_repeat"/>
</dbReference>
<feature type="transmembrane region" description="Helical" evidence="2">
    <location>
        <begin position="275"/>
        <end position="295"/>
    </location>
</feature>
<dbReference type="SUPFAM" id="SSF81324">
    <property type="entry name" value="Voltage-gated potassium channels"/>
    <property type="match status" value="1"/>
</dbReference>
<feature type="domain" description="Potassium channel" evidence="3">
    <location>
        <begin position="245"/>
        <end position="294"/>
    </location>
</feature>
<dbReference type="PANTHER" id="PTHR47485">
    <property type="entry name" value="THYLAKOID LUMENAL 17.4 KDA PROTEIN, CHLOROPLASTIC"/>
    <property type="match status" value="1"/>
</dbReference>
<name>A0A382KBH9_9ZZZZ</name>
<keyword evidence="2" id="KW-0812">Transmembrane</keyword>
<dbReference type="Pfam" id="PF00805">
    <property type="entry name" value="Pentapeptide"/>
    <property type="match status" value="1"/>
</dbReference>
<evidence type="ECO:0000256" key="2">
    <source>
        <dbReference type="SAM" id="Phobius"/>
    </source>
</evidence>
<sequence>MNKEKFLNLGYNPDDNTKEEIEKLHKEGESLSKVQLKFADMKNTKLVNADLSYADLTRADFSGASLYGANLEGATLFKTNLEGANLKSANMKNCNLLGADFTNAKLNNVDWGEGNIVLNEVEAETAINNGDIETAIEKYKESEDIYRALKMSLQSQSLGEDAGKLFLREMIVKRKQLPKYSPLRFAHKFAHIAFGYGEKIGNILYSILTVIVISAFVYGIEGVSYGDYTLGFWGDVGQFGGILGVLGNLLYFSVVVFSTVGFGEILPIGPLGKSMMMIEGIAGGLILSIFMIAVYRQLMDR</sequence>
<evidence type="ECO:0000259" key="3">
    <source>
        <dbReference type="Pfam" id="PF07885"/>
    </source>
</evidence>
<evidence type="ECO:0000313" key="4">
    <source>
        <dbReference type="EMBL" id="SVC20985.1"/>
    </source>
</evidence>
<keyword evidence="2" id="KW-0472">Membrane</keyword>
<keyword evidence="2" id="KW-1133">Transmembrane helix</keyword>
<keyword evidence="1" id="KW-0677">Repeat</keyword>
<dbReference type="AlphaFoldDB" id="A0A382KBH9"/>
<protein>
    <recommendedName>
        <fullName evidence="3">Potassium channel domain-containing protein</fullName>
    </recommendedName>
</protein>